<dbReference type="Pfam" id="PF13229">
    <property type="entry name" value="Beta_helix"/>
    <property type="match status" value="1"/>
</dbReference>
<organism evidence="2 3">
    <name type="scientific">Corynebacterium efficiens (strain DSM 44549 / YS-314 / AJ 12310 / JCM 11189 / NBRC 100395)</name>
    <dbReference type="NCBI Taxonomy" id="196164"/>
    <lineage>
        <taxon>Bacteria</taxon>
        <taxon>Bacillati</taxon>
        <taxon>Actinomycetota</taxon>
        <taxon>Actinomycetes</taxon>
        <taxon>Mycobacteriales</taxon>
        <taxon>Corynebacteriaceae</taxon>
        <taxon>Corynebacterium</taxon>
    </lineage>
</organism>
<dbReference type="InterPro" id="IPR012334">
    <property type="entry name" value="Pectin_lyas_fold"/>
</dbReference>
<dbReference type="STRING" id="196164.gene:10741263"/>
<feature type="domain" description="Right handed beta helix" evidence="1">
    <location>
        <begin position="535"/>
        <end position="676"/>
    </location>
</feature>
<evidence type="ECO:0000313" key="2">
    <source>
        <dbReference type="EMBL" id="BAC17669.1"/>
    </source>
</evidence>
<dbReference type="eggNOG" id="ENOG502ZB9C">
    <property type="taxonomic scope" value="Bacteria"/>
</dbReference>
<evidence type="ECO:0000259" key="1">
    <source>
        <dbReference type="Pfam" id="PF13229"/>
    </source>
</evidence>
<protein>
    <recommendedName>
        <fullName evidence="1">Right handed beta helix domain-containing protein</fullName>
    </recommendedName>
</protein>
<dbReference type="AlphaFoldDB" id="Q8FRA2"/>
<dbReference type="InterPro" id="IPR011050">
    <property type="entry name" value="Pectin_lyase_fold/virulence"/>
</dbReference>
<dbReference type="SUPFAM" id="SSF51126">
    <property type="entry name" value="Pectin lyase-like"/>
    <property type="match status" value="1"/>
</dbReference>
<accession>Q8FRA2</accession>
<dbReference type="KEGG" id="cef:CE0859"/>
<reference evidence="2 3" key="1">
    <citation type="journal article" date="2003" name="Genome Res.">
        <title>Comparative complete genome sequence analysis of the amino acid replacements responsible for the thermostability of Corynebacterium efficiens.</title>
        <authorList>
            <person name="Nishio Y."/>
            <person name="Nakamura Y."/>
            <person name="Kawarabayasi Y."/>
            <person name="Usuda Y."/>
            <person name="Kimura E."/>
            <person name="Sugimoto S."/>
            <person name="Matsui K."/>
            <person name="Yamagishi A."/>
            <person name="Kikuchi H."/>
            <person name="Ikeo K."/>
            <person name="Gojobori T."/>
        </authorList>
    </citation>
    <scope>NUCLEOTIDE SEQUENCE [LARGE SCALE GENOMIC DNA]</scope>
    <source>
        <strain evidence="3">DSM 44549 / YS-314 / AJ 12310 / JCM 11189 / NBRC 100395</strain>
    </source>
</reference>
<dbReference type="SMART" id="SM00710">
    <property type="entry name" value="PbH1"/>
    <property type="match status" value="7"/>
</dbReference>
<sequence>MGSCDERTLDVTTLKIDIRNMGASAHPDDRVILYAPEIRARIGGGLVSTAPLEVELVDGQATVENVEPGPIIVRFECLGIADTTEKRGIVPDSGVVTLDDVLELKHTWTPPVLSFGLKMIIDAMNTALIAVNSSVNEAITQAVESQFGGLVRAAEDAAQEASASASAAHGAALSANVRATAAESAYAGIRTRVEAIEALASLSPGTPADGQTATLVSQVGSLTRKAINAVLSVTSPGIINAANPPAGLTPVVADGHYYDPARFKYFQDAEMTIPATDNAPALQALVDYTHNIGGGTIELPRGKIVTRKAVLWKTGVSMRGAGKVVTRVCAEGVLFSVFTYDTSLPSSGAGGDDPNTQWLENVKFTDFAVDNRGLSSPDPSVSGKAFFLLYMKQPVFRDLVIVNTIGTGLGCDFLIDATVDSIVVRNAGRNTRTGYGGNSGIGIGTAARSKEPLVVSNCFVYDCGNYGIFVETQNNPDNPYRSAYAKIVNCHAERNYRGFGNKGSGPTQWIGCTAVENTTYGFELLQGAYGDKVLGCVASRNGYTGIAVSAPYTGDIMIDATEANENGNYGMLINLGGSTNRMKNVAVTGCETARNGWSGIATGGPISNLTVANCRAFSNGHKATISAHRRGLFLNGGHDIVTLTGNTVFDDQETKTQDVGIQVDTAANRVVMSGNNAPGYSLANAYQYPAEKTVFEANSPSSRIRGTATFTEGAQLLWVTHNRGRAPAEIALTPLGNARVWVVSSEPNRMRISRESTGGQLDVMWAVS</sequence>
<dbReference type="InterPro" id="IPR039448">
    <property type="entry name" value="Beta_helix"/>
</dbReference>
<proteinExistence type="predicted"/>
<dbReference type="HOGENOM" id="CLU_363598_0_0_11"/>
<dbReference type="EMBL" id="BA000035">
    <property type="protein sequence ID" value="BAC17669.1"/>
    <property type="molecule type" value="Genomic_DNA"/>
</dbReference>
<evidence type="ECO:0000313" key="3">
    <source>
        <dbReference type="Proteomes" id="UP000001409"/>
    </source>
</evidence>
<dbReference type="Gene3D" id="2.160.20.10">
    <property type="entry name" value="Single-stranded right-handed beta-helix, Pectin lyase-like"/>
    <property type="match status" value="2"/>
</dbReference>
<name>Q8FRA2_COREF</name>
<keyword evidence="3" id="KW-1185">Reference proteome</keyword>
<dbReference type="Proteomes" id="UP000001409">
    <property type="component" value="Chromosome"/>
</dbReference>
<dbReference type="InterPro" id="IPR006626">
    <property type="entry name" value="PbH1"/>
</dbReference>